<dbReference type="AlphaFoldDB" id="A0A4U1BCQ0"/>
<dbReference type="InterPro" id="IPR050245">
    <property type="entry name" value="PrsA_foldase"/>
</dbReference>
<dbReference type="Gene3D" id="1.10.4030.10">
    <property type="entry name" value="Porin chaperone SurA, peptide-binding domain"/>
    <property type="match status" value="1"/>
</dbReference>
<comment type="similarity">
    <text evidence="2">Belongs to the PpiC/parvulin rotamase family.</text>
</comment>
<evidence type="ECO:0000313" key="8">
    <source>
        <dbReference type="EMBL" id="TKB48285.1"/>
    </source>
</evidence>
<evidence type="ECO:0000256" key="1">
    <source>
        <dbReference type="ARBA" id="ARBA00000971"/>
    </source>
</evidence>
<dbReference type="SUPFAM" id="SSF109998">
    <property type="entry name" value="Triger factor/SurA peptide-binding domain-like"/>
    <property type="match status" value="1"/>
</dbReference>
<keyword evidence="9" id="KW-1185">Reference proteome</keyword>
<keyword evidence="4 5" id="KW-0697">Rotamase</keyword>
<dbReference type="RefSeq" id="WP_136853756.1">
    <property type="nucleotide sequence ID" value="NZ_SWCI01000008.1"/>
</dbReference>
<evidence type="ECO:0000313" key="9">
    <source>
        <dbReference type="Proteomes" id="UP000305674"/>
    </source>
</evidence>
<name>A0A4U1BCQ0_9GAMM</name>
<sequence>MFARSNWFAGVVLGLLMTAGQAWAELPESYSTPYIKIDGRDHMLVEFQELYHHKRRNRYFHGEPPASQQQAFVDEVRNEWIDLILVERFLTREEKPVLPMELIAQQLAQFDAQMADVPSWPEIRDAYLEVLRTRLVRQHLRDQHRKQLLDRVDVSDADVELYYRQNPDRFTVPKANRVSVIHLGVDPSASAEEWRQAQAQMEKLRSEVESGAEFAGLAEIYSSDSSAEFGGDMGFMHAGSLAPLVEEQLQGLKLGEMTDVISLLNGIALFRLTDQRPARLLPYDQVSQSAREGLLEQRRKHAWEAFIASLREQAEIRVLL</sequence>
<comment type="caution">
    <text evidence="8">The sequence shown here is derived from an EMBL/GenBank/DDBJ whole genome shotgun (WGS) entry which is preliminary data.</text>
</comment>
<dbReference type="Gene3D" id="3.10.50.40">
    <property type="match status" value="1"/>
</dbReference>
<dbReference type="InterPro" id="IPR000297">
    <property type="entry name" value="PPIase_PpiC"/>
</dbReference>
<protein>
    <recommendedName>
        <fullName evidence="3">peptidylprolyl isomerase</fullName>
        <ecNumber evidence="3">5.2.1.8</ecNumber>
    </recommendedName>
</protein>
<keyword evidence="6" id="KW-0732">Signal</keyword>
<dbReference type="GO" id="GO:0003755">
    <property type="term" value="F:peptidyl-prolyl cis-trans isomerase activity"/>
    <property type="evidence" value="ECO:0007669"/>
    <property type="project" value="UniProtKB-KW"/>
</dbReference>
<evidence type="ECO:0000256" key="2">
    <source>
        <dbReference type="ARBA" id="ARBA00007656"/>
    </source>
</evidence>
<evidence type="ECO:0000256" key="3">
    <source>
        <dbReference type="ARBA" id="ARBA00013194"/>
    </source>
</evidence>
<keyword evidence="5" id="KW-0413">Isomerase</keyword>
<accession>A0A4U1BCQ0</accession>
<feature type="chain" id="PRO_5020679095" description="peptidylprolyl isomerase" evidence="6">
    <location>
        <begin position="25"/>
        <end position="320"/>
    </location>
</feature>
<dbReference type="OrthoDB" id="9812372at2"/>
<gene>
    <name evidence="8" type="ORF">FCL40_13120</name>
</gene>
<dbReference type="InterPro" id="IPR027304">
    <property type="entry name" value="Trigger_fact/SurA_dom_sf"/>
</dbReference>
<reference evidence="8 9" key="1">
    <citation type="submission" date="2019-04" db="EMBL/GenBank/DDBJ databases">
        <authorList>
            <person name="Hwang J.C."/>
        </authorList>
    </citation>
    <scope>NUCLEOTIDE SEQUENCE [LARGE SCALE GENOMIC DNA]</scope>
    <source>
        <strain evidence="8 9">IMCC35001</strain>
    </source>
</reference>
<dbReference type="SUPFAM" id="SSF54534">
    <property type="entry name" value="FKBP-like"/>
    <property type="match status" value="1"/>
</dbReference>
<dbReference type="PANTHER" id="PTHR47245:SF2">
    <property type="entry name" value="PEPTIDYL-PROLYL CIS-TRANS ISOMERASE HP_0175-RELATED"/>
    <property type="match status" value="1"/>
</dbReference>
<feature type="domain" description="PpiC" evidence="7">
    <location>
        <begin position="175"/>
        <end position="274"/>
    </location>
</feature>
<dbReference type="PROSITE" id="PS50198">
    <property type="entry name" value="PPIC_PPIASE_2"/>
    <property type="match status" value="1"/>
</dbReference>
<dbReference type="PANTHER" id="PTHR47245">
    <property type="entry name" value="PEPTIDYLPROLYL ISOMERASE"/>
    <property type="match status" value="1"/>
</dbReference>
<evidence type="ECO:0000256" key="6">
    <source>
        <dbReference type="SAM" id="SignalP"/>
    </source>
</evidence>
<feature type="signal peptide" evidence="6">
    <location>
        <begin position="1"/>
        <end position="24"/>
    </location>
</feature>
<evidence type="ECO:0000256" key="5">
    <source>
        <dbReference type="PROSITE-ProRule" id="PRU00278"/>
    </source>
</evidence>
<evidence type="ECO:0000259" key="7">
    <source>
        <dbReference type="PROSITE" id="PS50198"/>
    </source>
</evidence>
<comment type="catalytic activity">
    <reaction evidence="1">
        <text>[protein]-peptidylproline (omega=180) = [protein]-peptidylproline (omega=0)</text>
        <dbReference type="Rhea" id="RHEA:16237"/>
        <dbReference type="Rhea" id="RHEA-COMP:10747"/>
        <dbReference type="Rhea" id="RHEA-COMP:10748"/>
        <dbReference type="ChEBI" id="CHEBI:83833"/>
        <dbReference type="ChEBI" id="CHEBI:83834"/>
        <dbReference type="EC" id="5.2.1.8"/>
    </reaction>
</comment>
<proteinExistence type="inferred from homology"/>
<dbReference type="EMBL" id="SWCI01000008">
    <property type="protein sequence ID" value="TKB48285.1"/>
    <property type="molecule type" value="Genomic_DNA"/>
</dbReference>
<dbReference type="PROSITE" id="PS01096">
    <property type="entry name" value="PPIC_PPIASE_1"/>
    <property type="match status" value="1"/>
</dbReference>
<dbReference type="EC" id="5.2.1.8" evidence="3"/>
<dbReference type="Pfam" id="PF00639">
    <property type="entry name" value="Rotamase"/>
    <property type="match status" value="1"/>
</dbReference>
<evidence type="ECO:0000256" key="4">
    <source>
        <dbReference type="ARBA" id="ARBA00023110"/>
    </source>
</evidence>
<dbReference type="InterPro" id="IPR023058">
    <property type="entry name" value="PPIase_PpiC_CS"/>
</dbReference>
<dbReference type="Proteomes" id="UP000305674">
    <property type="component" value="Unassembled WGS sequence"/>
</dbReference>
<organism evidence="8 9">
    <name type="scientific">Ferrimonas sediminicola</name>
    <dbReference type="NCBI Taxonomy" id="2569538"/>
    <lineage>
        <taxon>Bacteria</taxon>
        <taxon>Pseudomonadati</taxon>
        <taxon>Pseudomonadota</taxon>
        <taxon>Gammaproteobacteria</taxon>
        <taxon>Alteromonadales</taxon>
        <taxon>Ferrimonadaceae</taxon>
        <taxon>Ferrimonas</taxon>
    </lineage>
</organism>
<dbReference type="InterPro" id="IPR046357">
    <property type="entry name" value="PPIase_dom_sf"/>
</dbReference>